<evidence type="ECO:0000259" key="1">
    <source>
        <dbReference type="PROSITE" id="PS51186"/>
    </source>
</evidence>
<feature type="domain" description="N-acetyltransferase" evidence="1">
    <location>
        <begin position="13"/>
        <end position="171"/>
    </location>
</feature>
<dbReference type="InterPro" id="IPR016181">
    <property type="entry name" value="Acyl_CoA_acyltransferase"/>
</dbReference>
<dbReference type="InterPro" id="IPR051531">
    <property type="entry name" value="N-acetyltransferase"/>
</dbReference>
<dbReference type="InterPro" id="IPR000182">
    <property type="entry name" value="GNAT_dom"/>
</dbReference>
<evidence type="ECO:0000313" key="3">
    <source>
        <dbReference type="Proteomes" id="UP001201449"/>
    </source>
</evidence>
<dbReference type="PROSITE" id="PS51186">
    <property type="entry name" value="GNAT"/>
    <property type="match status" value="1"/>
</dbReference>
<proteinExistence type="predicted"/>
<dbReference type="RefSeq" id="WP_234860296.1">
    <property type="nucleotide sequence ID" value="NZ_JAKEVZ010000002.1"/>
</dbReference>
<name>A0ABS9BSQ2_9BACT</name>
<dbReference type="Gene3D" id="3.40.630.30">
    <property type="match status" value="1"/>
</dbReference>
<sequence length="174" mass="19636">MMNPNFRITTQRLQIRPVIESDAEFVLALHLSPGWLAYIGDRGVRDLETAKRYIQEGPLRSYAQHGFGLWVVVLAKTGTSIGLCGLLKRDYLDAPDLGFAFLPEFQKMGYGFEAASGVLDYAERELGLERILATTLPHNIASIQLLEKLGFRFRSNLKLEKEASELKLYERSEG</sequence>
<dbReference type="EMBL" id="JAKEVZ010000002">
    <property type="protein sequence ID" value="MCF1750171.1"/>
    <property type="molecule type" value="Genomic_DNA"/>
</dbReference>
<dbReference type="Proteomes" id="UP001201449">
    <property type="component" value="Unassembled WGS sequence"/>
</dbReference>
<dbReference type="PANTHER" id="PTHR43792:SF1">
    <property type="entry name" value="N-ACETYLTRANSFERASE DOMAIN-CONTAINING PROTEIN"/>
    <property type="match status" value="1"/>
</dbReference>
<dbReference type="PANTHER" id="PTHR43792">
    <property type="entry name" value="GNAT FAMILY, PUTATIVE (AFU_ORTHOLOGUE AFUA_3G00765)-RELATED-RELATED"/>
    <property type="match status" value="1"/>
</dbReference>
<organism evidence="2 3">
    <name type="scientific">Mariniradius sediminis</name>
    <dbReference type="NCBI Taxonomy" id="2909237"/>
    <lineage>
        <taxon>Bacteria</taxon>
        <taxon>Pseudomonadati</taxon>
        <taxon>Bacteroidota</taxon>
        <taxon>Cytophagia</taxon>
        <taxon>Cytophagales</taxon>
        <taxon>Cyclobacteriaceae</taxon>
        <taxon>Mariniradius</taxon>
    </lineage>
</organism>
<dbReference type="Pfam" id="PF13302">
    <property type="entry name" value="Acetyltransf_3"/>
    <property type="match status" value="1"/>
</dbReference>
<keyword evidence="3" id="KW-1185">Reference proteome</keyword>
<reference evidence="2 3" key="1">
    <citation type="submission" date="2022-01" db="EMBL/GenBank/DDBJ databases">
        <title>Mariniradius saccharolyticus sp. nov., isolated from sediment of a river.</title>
        <authorList>
            <person name="Liu H."/>
        </authorList>
    </citation>
    <scope>NUCLEOTIDE SEQUENCE [LARGE SCALE GENOMIC DNA]</scope>
    <source>
        <strain evidence="2 3">RY-2</strain>
    </source>
</reference>
<evidence type="ECO:0000313" key="2">
    <source>
        <dbReference type="EMBL" id="MCF1750171.1"/>
    </source>
</evidence>
<gene>
    <name evidence="2" type="ORF">L0U89_03740</name>
</gene>
<protein>
    <submittedName>
        <fullName evidence="2">GNAT family N-acetyltransferase</fullName>
    </submittedName>
</protein>
<accession>A0ABS9BSQ2</accession>
<dbReference type="SUPFAM" id="SSF55729">
    <property type="entry name" value="Acyl-CoA N-acyltransferases (Nat)"/>
    <property type="match status" value="1"/>
</dbReference>
<comment type="caution">
    <text evidence="2">The sequence shown here is derived from an EMBL/GenBank/DDBJ whole genome shotgun (WGS) entry which is preliminary data.</text>
</comment>